<organism evidence="1 2">
    <name type="scientific">Methylobacterium mesophilicum SR1.6/6</name>
    <dbReference type="NCBI Taxonomy" id="908290"/>
    <lineage>
        <taxon>Bacteria</taxon>
        <taxon>Pseudomonadati</taxon>
        <taxon>Pseudomonadota</taxon>
        <taxon>Alphaproteobacteria</taxon>
        <taxon>Hyphomicrobiales</taxon>
        <taxon>Methylobacteriaceae</taxon>
        <taxon>Methylobacterium</taxon>
    </lineage>
</organism>
<reference evidence="1 2" key="1">
    <citation type="journal article" date="2012" name="Genet. Mol. Biol.">
        <title>Analysis of 16S rRNA and mxaF genes revealing insights into Methylobacterium niche-specific plant association.</title>
        <authorList>
            <person name="Dourado M.N."/>
            <person name="Andreote F.D."/>
            <person name="Dini-Andreote F."/>
            <person name="Conti R."/>
            <person name="Araujo J.M."/>
            <person name="Araujo W.L."/>
        </authorList>
    </citation>
    <scope>NUCLEOTIDE SEQUENCE [LARGE SCALE GENOMIC DNA]</scope>
    <source>
        <strain evidence="1 2">SR1.6/6</strain>
    </source>
</reference>
<dbReference type="AlphaFoldDB" id="A0A6B9FJW4"/>
<reference evidence="1 2" key="2">
    <citation type="journal article" date="2013" name="Genome Announc.">
        <title>Draft Genome Sequence of Methylobacterium mesophilicum Strain SR1.6/6, Isolated from Citrus sinensis.</title>
        <authorList>
            <person name="Marinho Almeida D."/>
            <person name="Dini-Andreote F."/>
            <person name="Camargo Neves A.A."/>
            <person name="Juca Ramos R.T."/>
            <person name="Andreote F.D."/>
            <person name="Carneiro A.R."/>
            <person name="Oliveira de Souza Lima A."/>
            <person name="Caracciolo Gomes de Sa P.H."/>
            <person name="Ribeiro Barbosa M.S."/>
            <person name="Araujo W.L."/>
            <person name="Silva A."/>
        </authorList>
    </citation>
    <scope>NUCLEOTIDE SEQUENCE [LARGE SCALE GENOMIC DNA]</scope>
    <source>
        <strain evidence="1 2">SR1.6/6</strain>
    </source>
</reference>
<protein>
    <recommendedName>
        <fullName evidence="3">DUF1508 domain-containing protein</fullName>
    </recommendedName>
</protein>
<dbReference type="Proteomes" id="UP000012488">
    <property type="component" value="Chromosome"/>
</dbReference>
<dbReference type="EMBL" id="CP043538">
    <property type="protein sequence ID" value="QGY02312.1"/>
    <property type="molecule type" value="Genomic_DNA"/>
</dbReference>
<evidence type="ECO:0000313" key="1">
    <source>
        <dbReference type="EMBL" id="QGY02312.1"/>
    </source>
</evidence>
<accession>A0A6B9FJW4</accession>
<name>A0A6B9FJW4_9HYPH</name>
<dbReference type="RefSeq" id="WP_158168767.1">
    <property type="nucleotide sequence ID" value="NZ_CP043538.1"/>
</dbReference>
<proteinExistence type="predicted"/>
<evidence type="ECO:0000313" key="2">
    <source>
        <dbReference type="Proteomes" id="UP000012488"/>
    </source>
</evidence>
<dbReference type="KEGG" id="mmes:MMSR116_10810"/>
<sequence>MSTSPLRAHTIEIVPCADDPRCYRWLIRTRGGAVVEQSPYAFVTSNGARISGECWMREHFEEI</sequence>
<gene>
    <name evidence="1" type="ORF">MMSR116_10810</name>
</gene>
<evidence type="ECO:0008006" key="3">
    <source>
        <dbReference type="Google" id="ProtNLM"/>
    </source>
</evidence>
<dbReference type="OrthoDB" id="8002213at2"/>